<dbReference type="EMBL" id="KB096716">
    <property type="protein sequence ID" value="ESO02805.1"/>
    <property type="molecule type" value="Genomic_DNA"/>
</dbReference>
<feature type="region of interest" description="Disordered" evidence="1">
    <location>
        <begin position="406"/>
        <end position="442"/>
    </location>
</feature>
<dbReference type="GeneID" id="20204890"/>
<dbReference type="EnsemblMetazoa" id="HelroT174224">
    <property type="protein sequence ID" value="HelroP174224"/>
    <property type="gene ID" value="HelroG174224"/>
</dbReference>
<reference evidence="4" key="1">
    <citation type="submission" date="2012-12" db="EMBL/GenBank/DDBJ databases">
        <authorList>
            <person name="Hellsten U."/>
            <person name="Grimwood J."/>
            <person name="Chapman J.A."/>
            <person name="Shapiro H."/>
            <person name="Aerts A."/>
            <person name="Otillar R.P."/>
            <person name="Terry A.Y."/>
            <person name="Boore J.L."/>
            <person name="Simakov O."/>
            <person name="Marletaz F."/>
            <person name="Cho S.-J."/>
            <person name="Edsinger-Gonzales E."/>
            <person name="Havlak P."/>
            <person name="Kuo D.-H."/>
            <person name="Larsson T."/>
            <person name="Lv J."/>
            <person name="Arendt D."/>
            <person name="Savage R."/>
            <person name="Osoegawa K."/>
            <person name="de Jong P."/>
            <person name="Lindberg D.R."/>
            <person name="Seaver E.C."/>
            <person name="Weisblat D.A."/>
            <person name="Putnam N.H."/>
            <person name="Grigoriev I.V."/>
            <person name="Rokhsar D.S."/>
        </authorList>
    </citation>
    <scope>NUCLEOTIDE SEQUENCE</scope>
</reference>
<feature type="compositionally biased region" description="Low complexity" evidence="1">
    <location>
        <begin position="406"/>
        <end position="432"/>
    </location>
</feature>
<organism evidence="3 4">
    <name type="scientific">Helobdella robusta</name>
    <name type="common">Californian leech</name>
    <dbReference type="NCBI Taxonomy" id="6412"/>
    <lineage>
        <taxon>Eukaryota</taxon>
        <taxon>Metazoa</taxon>
        <taxon>Spiralia</taxon>
        <taxon>Lophotrochozoa</taxon>
        <taxon>Annelida</taxon>
        <taxon>Clitellata</taxon>
        <taxon>Hirudinea</taxon>
        <taxon>Rhynchobdellida</taxon>
        <taxon>Glossiphoniidae</taxon>
        <taxon>Helobdella</taxon>
    </lineage>
</organism>
<gene>
    <name evidence="3" type="primary">20204890</name>
    <name evidence="2" type="ORF">HELRODRAFT_174224</name>
</gene>
<reference evidence="3" key="3">
    <citation type="submission" date="2015-06" db="UniProtKB">
        <authorList>
            <consortium name="EnsemblMetazoa"/>
        </authorList>
    </citation>
    <scope>IDENTIFICATION</scope>
</reference>
<dbReference type="RefSeq" id="XP_009019019.1">
    <property type="nucleotide sequence ID" value="XM_009020771.1"/>
</dbReference>
<dbReference type="InParanoid" id="T1F7U1"/>
<evidence type="ECO:0000313" key="4">
    <source>
        <dbReference type="Proteomes" id="UP000015101"/>
    </source>
</evidence>
<sequence length="525" mass="60565">MKQSTTEINDTDSSINRTNDVNMSQRRLSTFKNIIPKYQQRQIFQQPTDEHQLQQEMKQDFEHEIDTEPTCQLKNKFLYKLSFNKQRCHINKNDCNLNMIHKLSEVKNIDSNLRDGKSIEIRLSKSCQIQSKQLSTHEKNKIVRMKKTAINNNFNNKNKNDFLKSHEFSSSSTSACNQIEHVVDDSTRNTTILKKLSFSIYPSLSDISKKSMKNCDESYGSNHEINLQNSKTNQDKKNIVKTNWKTYDFSNNNEDKVFNSLQPIVGHKKRNDYCNKNNSVGQDEDSVVNVRDQTNKQDIGKKNHGYTLEQKGKTVRHNTINVQNNFEEEVFNEDMCDVQTKLTTKKHLKYVHNSTYAFVKHINRHSKISKNNNNLPIRSEKKNLTGYLTKHVTELNSKMQAEFSKLQNKSSLPSSSLSSSLSSSSSKSSMSSATSGEHGGEYSKNLKLHDEVKIGGCYLYNTEEQVNHFRKLMAVINYDDVINDDGGDKDDECGKKRTVNYCDDITKKRIEDWIVCVKREGIVVD</sequence>
<accession>T1F7U1</accession>
<evidence type="ECO:0000313" key="2">
    <source>
        <dbReference type="EMBL" id="ESO02805.1"/>
    </source>
</evidence>
<dbReference type="KEGG" id="hro:HELRODRAFT_174224"/>
<reference evidence="2 4" key="2">
    <citation type="journal article" date="2013" name="Nature">
        <title>Insights into bilaterian evolution from three spiralian genomes.</title>
        <authorList>
            <person name="Simakov O."/>
            <person name="Marletaz F."/>
            <person name="Cho S.J."/>
            <person name="Edsinger-Gonzales E."/>
            <person name="Havlak P."/>
            <person name="Hellsten U."/>
            <person name="Kuo D.H."/>
            <person name="Larsson T."/>
            <person name="Lv J."/>
            <person name="Arendt D."/>
            <person name="Savage R."/>
            <person name="Osoegawa K."/>
            <person name="de Jong P."/>
            <person name="Grimwood J."/>
            <person name="Chapman J.A."/>
            <person name="Shapiro H."/>
            <person name="Aerts A."/>
            <person name="Otillar R.P."/>
            <person name="Terry A.Y."/>
            <person name="Boore J.L."/>
            <person name="Grigoriev I.V."/>
            <person name="Lindberg D.R."/>
            <person name="Seaver E.C."/>
            <person name="Weisblat D.A."/>
            <person name="Putnam N.H."/>
            <person name="Rokhsar D.S."/>
        </authorList>
    </citation>
    <scope>NUCLEOTIDE SEQUENCE</scope>
</reference>
<dbReference type="Proteomes" id="UP000015101">
    <property type="component" value="Unassembled WGS sequence"/>
</dbReference>
<dbReference type="AlphaFoldDB" id="T1F7U1"/>
<dbReference type="CTD" id="20204890"/>
<protein>
    <submittedName>
        <fullName evidence="2 3">Uncharacterized protein</fullName>
    </submittedName>
</protein>
<keyword evidence="4" id="KW-1185">Reference proteome</keyword>
<dbReference type="HOGENOM" id="CLU_519033_0_0_1"/>
<dbReference type="EMBL" id="AMQM01004856">
    <property type="status" value="NOT_ANNOTATED_CDS"/>
    <property type="molecule type" value="Genomic_DNA"/>
</dbReference>
<evidence type="ECO:0000313" key="3">
    <source>
        <dbReference type="EnsemblMetazoa" id="HelroP174224"/>
    </source>
</evidence>
<evidence type="ECO:0000256" key="1">
    <source>
        <dbReference type="SAM" id="MobiDB-lite"/>
    </source>
</evidence>
<name>T1F7U1_HELRO</name>
<proteinExistence type="predicted"/>